<dbReference type="EMBL" id="JAFKCZ010000003">
    <property type="protein sequence ID" value="MBN7795750.1"/>
    <property type="molecule type" value="Genomic_DNA"/>
</dbReference>
<dbReference type="AlphaFoldDB" id="A0A939IKS8"/>
<dbReference type="RefSeq" id="WP_206559196.1">
    <property type="nucleotide sequence ID" value="NZ_JAFKCZ010000003.1"/>
</dbReference>
<accession>A0A939IKS8</accession>
<dbReference type="Proteomes" id="UP000664303">
    <property type="component" value="Unassembled WGS sequence"/>
</dbReference>
<feature type="transmembrane region" description="Helical" evidence="1">
    <location>
        <begin position="83"/>
        <end position="101"/>
    </location>
</feature>
<keyword evidence="1" id="KW-1133">Transmembrane helix</keyword>
<feature type="transmembrane region" description="Helical" evidence="1">
    <location>
        <begin position="29"/>
        <end position="48"/>
    </location>
</feature>
<reference evidence="2" key="1">
    <citation type="submission" date="2021-02" db="EMBL/GenBank/DDBJ databases">
        <title>PHA producing bacteria isolated from coastal sediment in Guangdong, Shenzhen.</title>
        <authorList>
            <person name="Zheng W."/>
            <person name="Yu S."/>
            <person name="Huang Y."/>
        </authorList>
    </citation>
    <scope>NUCLEOTIDE SEQUENCE</scope>
    <source>
        <strain evidence="2">TN14-10</strain>
    </source>
</reference>
<keyword evidence="3" id="KW-1185">Reference proteome</keyword>
<protein>
    <recommendedName>
        <fullName evidence="4">DUF5683 domain-containing protein</fullName>
    </recommendedName>
</protein>
<keyword evidence="1" id="KW-0812">Transmembrane</keyword>
<evidence type="ECO:0000256" key="1">
    <source>
        <dbReference type="SAM" id="Phobius"/>
    </source>
</evidence>
<comment type="caution">
    <text evidence="2">The sequence shown here is derived from an EMBL/GenBank/DDBJ whole genome shotgun (WGS) entry which is preliminary data.</text>
</comment>
<gene>
    <name evidence="2" type="ORF">JYP50_04055</name>
</gene>
<evidence type="ECO:0000313" key="3">
    <source>
        <dbReference type="Proteomes" id="UP000664303"/>
    </source>
</evidence>
<name>A0A939IKS8_9GAMM</name>
<sequence length="109" mass="11573">MDRASKAALLSALVFPGAGQFYLRRYGRGVLLATGAAIALVVVVMRALRVVQTLVERLQGGQLPPDMTSLTLQVMAEMQADGGGMRLASLVLLVLWVAGILDAHRVQGD</sequence>
<proteinExistence type="predicted"/>
<keyword evidence="1" id="KW-0472">Membrane</keyword>
<organism evidence="2 3">
    <name type="scientific">Parahaliea mediterranea</name>
    <dbReference type="NCBI Taxonomy" id="651086"/>
    <lineage>
        <taxon>Bacteria</taxon>
        <taxon>Pseudomonadati</taxon>
        <taxon>Pseudomonadota</taxon>
        <taxon>Gammaproteobacteria</taxon>
        <taxon>Cellvibrionales</taxon>
        <taxon>Halieaceae</taxon>
        <taxon>Parahaliea</taxon>
    </lineage>
</organism>
<evidence type="ECO:0008006" key="4">
    <source>
        <dbReference type="Google" id="ProtNLM"/>
    </source>
</evidence>
<evidence type="ECO:0000313" key="2">
    <source>
        <dbReference type="EMBL" id="MBN7795750.1"/>
    </source>
</evidence>